<dbReference type="AlphaFoldDB" id="A0A8S3ZML3"/>
<comment type="subcellular location">
    <subcellularLocation>
        <location evidence="1">Nucleus</location>
    </subcellularLocation>
</comment>
<evidence type="ECO:0000256" key="6">
    <source>
        <dbReference type="ARBA" id="ARBA00023015"/>
    </source>
</evidence>
<reference evidence="13" key="1">
    <citation type="submission" date="2021-04" db="EMBL/GenBank/DDBJ databases">
        <authorList>
            <consortium name="Molecular Ecology Group"/>
        </authorList>
    </citation>
    <scope>NUCLEOTIDE SEQUENCE</scope>
</reference>
<feature type="domain" description="C2H2-type" evidence="12">
    <location>
        <begin position="653"/>
        <end position="680"/>
    </location>
</feature>
<dbReference type="PANTHER" id="PTHR24388">
    <property type="entry name" value="ZINC FINGER PROTEIN"/>
    <property type="match status" value="1"/>
</dbReference>
<dbReference type="EMBL" id="CAJHNH020004323">
    <property type="protein sequence ID" value="CAG5130864.1"/>
    <property type="molecule type" value="Genomic_DNA"/>
</dbReference>
<proteinExistence type="predicted"/>
<dbReference type="Gene3D" id="3.30.160.60">
    <property type="entry name" value="Classic Zinc Finger"/>
    <property type="match status" value="4"/>
</dbReference>
<dbReference type="GO" id="GO:0000978">
    <property type="term" value="F:RNA polymerase II cis-regulatory region sequence-specific DNA binding"/>
    <property type="evidence" value="ECO:0007669"/>
    <property type="project" value="TreeGrafter"/>
</dbReference>
<gene>
    <name evidence="13" type="ORF">CUNI_LOCUS16422</name>
</gene>
<keyword evidence="4 10" id="KW-0863">Zinc-finger</keyword>
<dbReference type="Pfam" id="PF00096">
    <property type="entry name" value="zf-C2H2"/>
    <property type="match status" value="4"/>
</dbReference>
<keyword evidence="3" id="KW-0677">Repeat</keyword>
<keyword evidence="5" id="KW-0862">Zinc</keyword>
<dbReference type="GO" id="GO:0005634">
    <property type="term" value="C:nucleus"/>
    <property type="evidence" value="ECO:0007669"/>
    <property type="project" value="UniProtKB-SubCell"/>
</dbReference>
<dbReference type="PROSITE" id="PS50157">
    <property type="entry name" value="ZINC_FINGER_C2H2_2"/>
    <property type="match status" value="6"/>
</dbReference>
<dbReference type="GO" id="GO:0000981">
    <property type="term" value="F:DNA-binding transcription factor activity, RNA polymerase II-specific"/>
    <property type="evidence" value="ECO:0007669"/>
    <property type="project" value="TreeGrafter"/>
</dbReference>
<evidence type="ECO:0000256" key="8">
    <source>
        <dbReference type="ARBA" id="ARBA00023163"/>
    </source>
</evidence>
<evidence type="ECO:0000256" key="5">
    <source>
        <dbReference type="ARBA" id="ARBA00022833"/>
    </source>
</evidence>
<dbReference type="InterPro" id="IPR013087">
    <property type="entry name" value="Znf_C2H2_type"/>
</dbReference>
<keyword evidence="2" id="KW-0479">Metal-binding</keyword>
<evidence type="ECO:0000256" key="4">
    <source>
        <dbReference type="ARBA" id="ARBA00022771"/>
    </source>
</evidence>
<keyword evidence="7" id="KW-0238">DNA-binding</keyword>
<dbReference type="SUPFAM" id="SSF57667">
    <property type="entry name" value="beta-beta-alpha zinc fingers"/>
    <property type="match status" value="4"/>
</dbReference>
<dbReference type="OrthoDB" id="6077919at2759"/>
<feature type="compositionally biased region" description="Polar residues" evidence="11">
    <location>
        <begin position="807"/>
        <end position="830"/>
    </location>
</feature>
<feature type="domain" description="C2H2-type" evidence="12">
    <location>
        <begin position="713"/>
        <end position="740"/>
    </location>
</feature>
<dbReference type="InterPro" id="IPR036236">
    <property type="entry name" value="Znf_C2H2_sf"/>
</dbReference>
<evidence type="ECO:0000256" key="3">
    <source>
        <dbReference type="ARBA" id="ARBA00022737"/>
    </source>
</evidence>
<sequence length="837" mass="91774">MAETNRSDTTYLIPAPIITQPADSVISLEQLGCQNIVIGNISGASLRTHVNNIMNKQEPAQTSLSADHVLHGKCGNNLPLKVSVTNQLSQSQSHSPSPLNESSASDLFQGLHTHKTFKVRNETCVTSGKVSDSESDRAQLASSDTVILSSESVNVSDSLPISSLFISNDNDAEKTMRKGKGLLQNTNKPFSLLTNISDRSVSLESIPSTGLFQLDQEHACSFSLYKSDSEETSASSKAVSEQIISAITDSYTTSEKAVLGSNRIPESLMHLVKRFQHAKSPHQQICLLTSLVKDRGNTSTAEQDSIDQVQCCSLPVNSLEAIAEGRNSDADIETQFKAVSVIRNHESDLSRSDTVILNVSKDSSSAGSGLVLCRADTLILACEDKQVHSNEKSSEGFSFTSFSSSGGPSSLELQTVEPIIHQTPLVLGNSLTNQSSGTLPVLAFQNDNVNKSLYVVTNEGYLAAVKYVSPDPVDVSQLVQLGLFSSVDVNPLVFNPTVPETRSRNMEVKETQTELVFGTNTLQFKFVDAEQDSNTSLVHELVSMGLSNPIPEKSPLIPSVIVITGHSKEPGQPQAAVISIAEPTGDGKIAPTILAAVNQLTECGSTQLQTSEPGLPDTSPTDNCDVFKCMECQDTFKIKHDLVNHEKLHKKGFKCDLCNATFTRIGNFTRHRKIHKLETESQNVFKCSDCGREFLQRCDLKRHLLIHAKQEPHRCEKCGKGYIRRSDLVVHMRFHNKDKAFKCSMCEKKFFQTGDLNRHVRRAHTPNCHLTCGHCNRKYACESTLIRHMKAAHKDIILRTANAVSENLQEPNSSDKNPSVSTKDVLFTTTKRSERKH</sequence>
<feature type="domain" description="C2H2-type" evidence="12">
    <location>
        <begin position="627"/>
        <end position="649"/>
    </location>
</feature>
<dbReference type="SMART" id="SM00355">
    <property type="entry name" value="ZnF_C2H2"/>
    <property type="match status" value="6"/>
</dbReference>
<evidence type="ECO:0000256" key="2">
    <source>
        <dbReference type="ARBA" id="ARBA00022723"/>
    </source>
</evidence>
<dbReference type="Proteomes" id="UP000678393">
    <property type="component" value="Unassembled WGS sequence"/>
</dbReference>
<evidence type="ECO:0000256" key="9">
    <source>
        <dbReference type="ARBA" id="ARBA00023242"/>
    </source>
</evidence>
<accession>A0A8S3ZML3</accession>
<keyword evidence="6" id="KW-0805">Transcription regulation</keyword>
<evidence type="ECO:0000256" key="7">
    <source>
        <dbReference type="ARBA" id="ARBA00023125"/>
    </source>
</evidence>
<evidence type="ECO:0000256" key="10">
    <source>
        <dbReference type="PROSITE-ProRule" id="PRU00042"/>
    </source>
</evidence>
<dbReference type="FunFam" id="3.30.160.60:FF:001228">
    <property type="entry name" value="Zinc finger protein 236"/>
    <property type="match status" value="1"/>
</dbReference>
<evidence type="ECO:0000313" key="13">
    <source>
        <dbReference type="EMBL" id="CAG5130864.1"/>
    </source>
</evidence>
<evidence type="ECO:0000256" key="1">
    <source>
        <dbReference type="ARBA" id="ARBA00004123"/>
    </source>
</evidence>
<keyword evidence="14" id="KW-1185">Reference proteome</keyword>
<name>A0A8S3ZML3_9EUPU</name>
<keyword evidence="9" id="KW-0539">Nucleus</keyword>
<protein>
    <recommendedName>
        <fullName evidence="12">C2H2-type domain-containing protein</fullName>
    </recommendedName>
</protein>
<feature type="domain" description="C2H2-type" evidence="12">
    <location>
        <begin position="741"/>
        <end position="765"/>
    </location>
</feature>
<comment type="caution">
    <text evidence="13">The sequence shown here is derived from an EMBL/GenBank/DDBJ whole genome shotgun (WGS) entry which is preliminary data.</text>
</comment>
<dbReference type="PROSITE" id="PS00028">
    <property type="entry name" value="ZINC_FINGER_C2H2_1"/>
    <property type="match status" value="5"/>
</dbReference>
<feature type="domain" description="C2H2-type" evidence="12">
    <location>
        <begin position="770"/>
        <end position="793"/>
    </location>
</feature>
<keyword evidence="8" id="KW-0804">Transcription</keyword>
<evidence type="ECO:0000259" key="12">
    <source>
        <dbReference type="PROSITE" id="PS50157"/>
    </source>
</evidence>
<feature type="region of interest" description="Disordered" evidence="11">
    <location>
        <begin position="807"/>
        <end position="837"/>
    </location>
</feature>
<evidence type="ECO:0000256" key="11">
    <source>
        <dbReference type="SAM" id="MobiDB-lite"/>
    </source>
</evidence>
<dbReference type="InterPro" id="IPR050527">
    <property type="entry name" value="Snail/Krueppel_Znf"/>
</dbReference>
<organism evidence="13 14">
    <name type="scientific">Candidula unifasciata</name>
    <dbReference type="NCBI Taxonomy" id="100452"/>
    <lineage>
        <taxon>Eukaryota</taxon>
        <taxon>Metazoa</taxon>
        <taxon>Spiralia</taxon>
        <taxon>Lophotrochozoa</taxon>
        <taxon>Mollusca</taxon>
        <taxon>Gastropoda</taxon>
        <taxon>Heterobranchia</taxon>
        <taxon>Euthyneura</taxon>
        <taxon>Panpulmonata</taxon>
        <taxon>Eupulmonata</taxon>
        <taxon>Stylommatophora</taxon>
        <taxon>Helicina</taxon>
        <taxon>Helicoidea</taxon>
        <taxon>Geomitridae</taxon>
        <taxon>Candidula</taxon>
    </lineage>
</organism>
<dbReference type="GO" id="GO:0008270">
    <property type="term" value="F:zinc ion binding"/>
    <property type="evidence" value="ECO:0007669"/>
    <property type="project" value="UniProtKB-KW"/>
</dbReference>
<evidence type="ECO:0000313" key="14">
    <source>
        <dbReference type="Proteomes" id="UP000678393"/>
    </source>
</evidence>
<feature type="domain" description="C2H2-type" evidence="12">
    <location>
        <begin position="685"/>
        <end position="712"/>
    </location>
</feature>
<dbReference type="PANTHER" id="PTHR24388:SF53">
    <property type="entry name" value="CHORION TRANSCRIPTION FACTOR CF2-RELATED"/>
    <property type="match status" value="1"/>
</dbReference>